<evidence type="ECO:0000256" key="31">
    <source>
        <dbReference type="ARBA" id="ARBA00030119"/>
    </source>
</evidence>
<evidence type="ECO:0000256" key="2">
    <source>
        <dbReference type="ARBA" id="ARBA00001966"/>
    </source>
</evidence>
<dbReference type="PANTHER" id="PTHR43073:SF2">
    <property type="entry name" value="DIHYDROPYRIMIDINE DEHYDROGENASE [NADP(+)]"/>
    <property type="match status" value="1"/>
</dbReference>
<dbReference type="SUPFAM" id="SSF46955">
    <property type="entry name" value="Putative DNA-binding domain"/>
    <property type="match status" value="1"/>
</dbReference>
<keyword evidence="28 38" id="KW-0472">Membrane</keyword>
<protein>
    <recommendedName>
        <fullName evidence="34">Proton-coupled zinc antiporter SLC30A9, mitochondrial</fullName>
        <ecNumber evidence="10">1.3.1.2</ecNumber>
    </recommendedName>
    <alternativeName>
        <fullName evidence="32">Dihydrothymine dehydrogenase</fullName>
    </alternativeName>
    <alternativeName>
        <fullName evidence="31">Dihydrouracil dehydrogenase</fullName>
    </alternativeName>
    <alternativeName>
        <fullName evidence="33">Solute carrier family 30 member 9</fullName>
    </alternativeName>
    <alternativeName>
        <fullName evidence="35">Zinc transporter 9</fullName>
    </alternativeName>
</protein>
<dbReference type="InterPro" id="IPR028261">
    <property type="entry name" value="DPD_II"/>
</dbReference>
<gene>
    <name evidence="40" type="ORF">RDWZM_010414</name>
</gene>
<evidence type="ECO:0000256" key="11">
    <source>
        <dbReference type="ARBA" id="ARBA00022485"/>
    </source>
</evidence>
<dbReference type="InterPro" id="IPR058533">
    <property type="entry name" value="Cation_efflux_TM"/>
</dbReference>
<keyword evidence="25" id="KW-0411">Iron-sulfur</keyword>
<keyword evidence="24" id="KW-0408">Iron</keyword>
<dbReference type="InterPro" id="IPR013785">
    <property type="entry name" value="Aldolase_TIM"/>
</dbReference>
<keyword evidence="19" id="KW-0274">FAD</keyword>
<accession>A0A9Q0LZ20</accession>
<comment type="pathway">
    <text evidence="7">Amino-acid biosynthesis; beta-alanine biosynthesis.</text>
</comment>
<evidence type="ECO:0000256" key="17">
    <source>
        <dbReference type="ARBA" id="ARBA00022741"/>
    </source>
</evidence>
<evidence type="ECO:0000256" key="38">
    <source>
        <dbReference type="SAM" id="Phobius"/>
    </source>
</evidence>
<evidence type="ECO:0000256" key="6">
    <source>
        <dbReference type="ARBA" id="ARBA00004240"/>
    </source>
</evidence>
<dbReference type="InterPro" id="IPR037129">
    <property type="entry name" value="XPA_sf"/>
</dbReference>
<dbReference type="SUPFAM" id="SSF51395">
    <property type="entry name" value="FMN-linked oxidoreductases"/>
    <property type="match status" value="1"/>
</dbReference>
<feature type="transmembrane region" description="Helical" evidence="38">
    <location>
        <begin position="1339"/>
        <end position="1367"/>
    </location>
</feature>
<comment type="subcellular location">
    <subcellularLocation>
        <location evidence="6">Endoplasmic reticulum</location>
    </subcellularLocation>
    <subcellularLocation>
        <location evidence="5">Mitochondrion membrane</location>
        <topology evidence="5">Multi-pass membrane protein</topology>
    </subcellularLocation>
    <subcellularLocation>
        <location evidence="4">Nucleus</location>
    </subcellularLocation>
</comment>
<keyword evidence="20" id="KW-0862">Zinc</keyword>
<dbReference type="Gene3D" id="3.30.70.20">
    <property type="match status" value="1"/>
</dbReference>
<dbReference type="GO" id="GO:0046872">
    <property type="term" value="F:metal ion binding"/>
    <property type="evidence" value="ECO:0007669"/>
    <property type="project" value="UniProtKB-KW"/>
</dbReference>
<evidence type="ECO:0000259" key="39">
    <source>
        <dbReference type="PROSITE" id="PS51379"/>
    </source>
</evidence>
<dbReference type="InterPro" id="IPR005720">
    <property type="entry name" value="Dihydroorotate_DH_cat"/>
</dbReference>
<evidence type="ECO:0000313" key="41">
    <source>
        <dbReference type="Proteomes" id="UP001142055"/>
    </source>
</evidence>
<dbReference type="InterPro" id="IPR002524">
    <property type="entry name" value="Cation_efflux"/>
</dbReference>
<keyword evidence="13" id="KW-0288">FMN</keyword>
<evidence type="ECO:0000256" key="12">
    <source>
        <dbReference type="ARBA" id="ARBA00022630"/>
    </source>
</evidence>
<keyword evidence="21" id="KW-0521">NADP</keyword>
<dbReference type="SUPFAM" id="SSF54862">
    <property type="entry name" value="4Fe-4S ferredoxins"/>
    <property type="match status" value="1"/>
</dbReference>
<sequence>MSNRRSLNIDYDPDGLSNDSNQSSSSSLTNAKIKWNRHVPRRLPKAGPRKLSEDSHDIEDLLKLQPRVTCHASVLPSLVTKEEKGRWKRNISNRFSNRSQKNLLYNFNDIKPTTMSERGALREANRCLKCADAPCQKSCPTQLNVKAFIGMIANKNYYGAARTILSDNPLGLTCGMVCPTSDLCAGGCNLHASEDGPINIGGLQQFAIEMFRRMNLCQIRDPALPEPDAMPLPYFTKIGLIGCGPSSISCATFLARLGYNDITILEEGDESHIGGLSSTEIPQYRLSHDAVRFEIDLMLDLGVRIETNRKLGADYTLASLSIEQNYDCIFIGIGQPEPIVMECFQSLTIENGFYTSKTFLPIVSKGSKKTGRGSGGGGGGGGNCNKCNSIDFPKLYGTVIVLGSNDVAFDCATAAIRCGARRVMIIFRHGLNAIGCELKDTAVIKALAPLKLKPNGLPIVDPSTMGTSEDWVFCGGDITELSKTTVEAVNDGKTAAWFMHQYIQHKFGGNITEIDCVPKLPPMYTHVDLVDISVEMAGLKFVNPFGLASAPPVTSGTMIRRAFEAGWGFALTKTFSLDKELVINVSPRIVRGVTSGHLTGPHAGSFLNIELISEKTADYWCRNITELKADFPDRILFASIMASNDRSDWVELAKMAEKAGADGLELNLSCPHGMGEKGMGLACGQSFETVKNICEWVKKSVRIPVFAKLTPNVTDIVHIAFAAHQGRANGCTATNSVSSLMGIRSNGIAWPSVGEENRTAFGGVSGNAIRPISLKAVASIASVFPNFPIIACGGIDSADVGLQYIMAGAHVLEVCSAVQNQDYTIIDDFVTGLKALIYLQSIGDSEYDKKWNYQSGPIVPHQRGHPIGGDRSKPSVLRKTAPPKERFIRVLSLRSKALKKIGPFTELNVKAQKVALINQDMCINCGKCYMTCNDAGFQAIKFDEDTHLPEVLPNDCSGCNLCLSVCPIPDCITLIDKPVLHKIKRGLPVIELPSSFDDTAIINKIIHSKHHHNNHVLETKNNLFIAKSSFFTHSKWRFASKIENDLSKLNSPKTTSPLTEDIRITPKIKKERKLEQHPTVGRNFITTTRAMREYALDITDLVDLRKFQRRSPYNNEPPITVYLRKDVEAKALSIWKNWDRLNAELQKRKSKEDNYSDSLLIVKKYNKDYRRLNTPQAKMREEILRKSGSVVMAAVLINGANCILKFFAWLYTGSHSLFAESVHSLADTCNQLILAYGIRKSIQVPNKEHPYGYHPMRYITSLISGVGIFCTGTGLSVYHGVHGLLNASPVESYYWAFIILFGSFISEGGTLIIAINAARKAAASQGVPLRKYILRGNDPTLNVVILEDAAAVLGVMIAATCMGLTSWYNTPIFDACGSLMIGGLLGVVATFVIVTNSNALIGKSIPPERMAQINKFLESDSMVRAIHDVKATNMGNEVIRYKAEVDFDGRKLSRNYLDSIDLEALFNEFKSVQTIEECEEFILRHGENIVDLLGAEVDRIENELKQKHPQVRHVDLEVL</sequence>
<evidence type="ECO:0000256" key="21">
    <source>
        <dbReference type="ARBA" id="ARBA00022857"/>
    </source>
</evidence>
<comment type="cofactor">
    <cofactor evidence="1">
        <name>FMN</name>
        <dbReference type="ChEBI" id="CHEBI:58210"/>
    </cofactor>
</comment>
<keyword evidence="22 38" id="KW-1133">Transmembrane helix</keyword>
<evidence type="ECO:0000256" key="14">
    <source>
        <dbReference type="ARBA" id="ARBA00022692"/>
    </source>
</evidence>
<evidence type="ECO:0000256" key="19">
    <source>
        <dbReference type="ARBA" id="ARBA00022827"/>
    </source>
</evidence>
<dbReference type="EC" id="1.3.1.2" evidence="10"/>
<dbReference type="GO" id="GO:0008324">
    <property type="term" value="F:monoatomic cation transmembrane transporter activity"/>
    <property type="evidence" value="ECO:0007669"/>
    <property type="project" value="InterPro"/>
</dbReference>
<feature type="region of interest" description="Disordered" evidence="37">
    <location>
        <begin position="1"/>
        <end position="54"/>
    </location>
</feature>
<dbReference type="Gene3D" id="3.50.50.60">
    <property type="entry name" value="FAD/NAD(P)-binding domain"/>
    <property type="match status" value="2"/>
</dbReference>
<comment type="cofactor">
    <cofactor evidence="3">
        <name>FAD</name>
        <dbReference type="ChEBI" id="CHEBI:57692"/>
    </cofactor>
</comment>
<evidence type="ECO:0000256" key="32">
    <source>
        <dbReference type="ARBA" id="ARBA00032722"/>
    </source>
</evidence>
<evidence type="ECO:0000256" key="13">
    <source>
        <dbReference type="ARBA" id="ARBA00022643"/>
    </source>
</evidence>
<evidence type="ECO:0000256" key="33">
    <source>
        <dbReference type="ARBA" id="ARBA00033405"/>
    </source>
</evidence>
<dbReference type="InterPro" id="IPR009051">
    <property type="entry name" value="Helical_ferredxn"/>
</dbReference>
<evidence type="ECO:0000256" key="37">
    <source>
        <dbReference type="SAM" id="MobiDB-lite"/>
    </source>
</evidence>
<evidence type="ECO:0000256" key="22">
    <source>
        <dbReference type="ARBA" id="ARBA00022989"/>
    </source>
</evidence>
<keyword evidence="30" id="KW-0539">Nucleus</keyword>
<dbReference type="Gene3D" id="1.10.1060.10">
    <property type="entry name" value="Alpha-helical ferredoxin"/>
    <property type="match status" value="1"/>
</dbReference>
<dbReference type="InterPro" id="IPR017900">
    <property type="entry name" value="4Fe4S_Fe_S_CS"/>
</dbReference>
<keyword evidence="18" id="KW-0256">Endoplasmic reticulum</keyword>
<dbReference type="PRINTS" id="PR00419">
    <property type="entry name" value="ADXRDTASE"/>
</dbReference>
<dbReference type="Gene3D" id="3.20.20.70">
    <property type="entry name" value="Aldolase class I"/>
    <property type="match status" value="1"/>
</dbReference>
<feature type="transmembrane region" description="Helical" evidence="38">
    <location>
        <begin position="1379"/>
        <end position="1401"/>
    </location>
</feature>
<evidence type="ECO:0000256" key="34">
    <source>
        <dbReference type="ARBA" id="ARBA00034845"/>
    </source>
</evidence>
<dbReference type="SUPFAM" id="SSF46548">
    <property type="entry name" value="alpha-helical ferredoxin"/>
    <property type="match status" value="1"/>
</dbReference>
<organism evidence="40 41">
    <name type="scientific">Blomia tropicalis</name>
    <name type="common">Mite</name>
    <dbReference type="NCBI Taxonomy" id="40697"/>
    <lineage>
        <taxon>Eukaryota</taxon>
        <taxon>Metazoa</taxon>
        <taxon>Ecdysozoa</taxon>
        <taxon>Arthropoda</taxon>
        <taxon>Chelicerata</taxon>
        <taxon>Arachnida</taxon>
        <taxon>Acari</taxon>
        <taxon>Acariformes</taxon>
        <taxon>Sarcoptiformes</taxon>
        <taxon>Astigmata</taxon>
        <taxon>Glycyphagoidea</taxon>
        <taxon>Echimyopodidae</taxon>
        <taxon>Blomia</taxon>
    </lineage>
</organism>
<feature type="transmembrane region" description="Helical" evidence="38">
    <location>
        <begin position="1188"/>
        <end position="1211"/>
    </location>
</feature>
<comment type="catalytic activity">
    <reaction evidence="36">
        <text>5,6-dihydrouracil + NADP(+) = uracil + NADPH + H(+)</text>
        <dbReference type="Rhea" id="RHEA:18093"/>
        <dbReference type="ChEBI" id="CHEBI:15378"/>
        <dbReference type="ChEBI" id="CHEBI:15901"/>
        <dbReference type="ChEBI" id="CHEBI:17568"/>
        <dbReference type="ChEBI" id="CHEBI:57783"/>
        <dbReference type="ChEBI" id="CHEBI:58349"/>
        <dbReference type="EC" id="1.3.1.2"/>
    </reaction>
</comment>
<evidence type="ECO:0000256" key="16">
    <source>
        <dbReference type="ARBA" id="ARBA00022737"/>
    </source>
</evidence>
<evidence type="ECO:0000256" key="25">
    <source>
        <dbReference type="ARBA" id="ARBA00023014"/>
    </source>
</evidence>
<dbReference type="InterPro" id="IPR036188">
    <property type="entry name" value="FAD/NAD-bd_sf"/>
</dbReference>
<evidence type="ECO:0000256" key="23">
    <source>
        <dbReference type="ARBA" id="ARBA00023002"/>
    </source>
</evidence>
<dbReference type="FunFam" id="1.10.1060.10:FF:000007">
    <property type="entry name" value="Dihydropyrimidine dehydrogenase [NADP(+)]"/>
    <property type="match status" value="1"/>
</dbReference>
<dbReference type="GO" id="GO:0005783">
    <property type="term" value="C:endoplasmic reticulum"/>
    <property type="evidence" value="ECO:0007669"/>
    <property type="project" value="UniProtKB-SubCell"/>
</dbReference>
<dbReference type="PROSITE" id="PS00198">
    <property type="entry name" value="4FE4S_FER_1"/>
    <property type="match status" value="1"/>
</dbReference>
<keyword evidence="27" id="KW-0496">Mitochondrion</keyword>
<feature type="transmembrane region" description="Helical" evidence="38">
    <location>
        <begin position="1293"/>
        <end position="1318"/>
    </location>
</feature>
<comment type="cofactor">
    <cofactor evidence="2">
        <name>[4Fe-4S] cluster</name>
        <dbReference type="ChEBI" id="CHEBI:49883"/>
    </cofactor>
</comment>
<dbReference type="EMBL" id="JAPWDV010000004">
    <property type="protein sequence ID" value="KAJ6215914.1"/>
    <property type="molecule type" value="Genomic_DNA"/>
</dbReference>
<evidence type="ECO:0000256" key="26">
    <source>
        <dbReference type="ARBA" id="ARBA00023015"/>
    </source>
</evidence>
<evidence type="ECO:0000256" key="8">
    <source>
        <dbReference type="ARBA" id="ARBA00008873"/>
    </source>
</evidence>
<evidence type="ECO:0000256" key="24">
    <source>
        <dbReference type="ARBA" id="ARBA00023004"/>
    </source>
</evidence>
<dbReference type="GO" id="GO:0002058">
    <property type="term" value="F:uracil binding"/>
    <property type="evidence" value="ECO:0007669"/>
    <property type="project" value="TreeGrafter"/>
</dbReference>
<evidence type="ECO:0000256" key="15">
    <source>
        <dbReference type="ARBA" id="ARBA00022723"/>
    </source>
</evidence>
<keyword evidence="17" id="KW-0547">Nucleotide-binding</keyword>
<name>A0A9Q0LZ20_BLOTA</name>
<evidence type="ECO:0000256" key="10">
    <source>
        <dbReference type="ARBA" id="ARBA00013004"/>
    </source>
</evidence>
<feature type="transmembrane region" description="Helical" evidence="38">
    <location>
        <begin position="1258"/>
        <end position="1281"/>
    </location>
</feature>
<dbReference type="GO" id="GO:0050661">
    <property type="term" value="F:NADP binding"/>
    <property type="evidence" value="ECO:0007669"/>
    <property type="project" value="TreeGrafter"/>
</dbReference>
<feature type="compositionally biased region" description="Low complexity" evidence="37">
    <location>
        <begin position="17"/>
        <end position="27"/>
    </location>
</feature>
<dbReference type="Gene3D" id="3.90.530.10">
    <property type="entry name" value="XPA C-terminal domain"/>
    <property type="match status" value="1"/>
</dbReference>
<dbReference type="FunFam" id="3.30.70.20:FF:000023">
    <property type="entry name" value="Dihydropyrimidine dehydrogenase [NADP(+)]"/>
    <property type="match status" value="1"/>
</dbReference>
<dbReference type="Pfam" id="PF01545">
    <property type="entry name" value="Cation_efflux"/>
    <property type="match status" value="1"/>
</dbReference>
<evidence type="ECO:0000256" key="28">
    <source>
        <dbReference type="ARBA" id="ARBA00023136"/>
    </source>
</evidence>
<dbReference type="FunFam" id="3.20.20.70:FF:000027">
    <property type="entry name" value="Dihydropyrimidine dehydrogenase [NADP(+)]"/>
    <property type="match status" value="1"/>
</dbReference>
<dbReference type="Pfam" id="PF14691">
    <property type="entry name" value="Fer4_20"/>
    <property type="match status" value="1"/>
</dbReference>
<comment type="similarity">
    <text evidence="8">Belongs to the cation diffusion facilitator (CDF) transporter (TC 2.A.4) family. SLC30A subfamily.</text>
</comment>
<comment type="caution">
    <text evidence="40">The sequence shown here is derived from an EMBL/GenBank/DDBJ whole genome shotgun (WGS) entry which is preliminary data.</text>
</comment>
<keyword evidence="23" id="KW-0560">Oxidoreductase</keyword>
<dbReference type="InterPro" id="IPR027469">
    <property type="entry name" value="Cation_efflux_TMD_sf"/>
</dbReference>
<dbReference type="Gene3D" id="1.20.1510.10">
    <property type="entry name" value="Cation efflux protein transmembrane domain"/>
    <property type="match status" value="1"/>
</dbReference>
<dbReference type="SUPFAM" id="SSF161111">
    <property type="entry name" value="Cation efflux protein transmembrane domain-like"/>
    <property type="match status" value="1"/>
</dbReference>
<evidence type="ECO:0000256" key="5">
    <source>
        <dbReference type="ARBA" id="ARBA00004225"/>
    </source>
</evidence>
<evidence type="ECO:0000256" key="1">
    <source>
        <dbReference type="ARBA" id="ARBA00001917"/>
    </source>
</evidence>
<dbReference type="GO" id="GO:0051539">
    <property type="term" value="F:4 iron, 4 sulfur cluster binding"/>
    <property type="evidence" value="ECO:0007669"/>
    <property type="project" value="UniProtKB-KW"/>
</dbReference>
<dbReference type="PROSITE" id="PS51379">
    <property type="entry name" value="4FE4S_FER_2"/>
    <property type="match status" value="2"/>
</dbReference>
<dbReference type="CDD" id="cd21078">
    <property type="entry name" value="NTD_ZNT9"/>
    <property type="match status" value="1"/>
</dbReference>
<reference evidence="40" key="1">
    <citation type="submission" date="2022-12" db="EMBL/GenBank/DDBJ databases">
        <title>Genome assemblies of Blomia tropicalis.</title>
        <authorList>
            <person name="Cui Y."/>
        </authorList>
    </citation>
    <scope>NUCLEOTIDE SEQUENCE</scope>
    <source>
        <tissue evidence="40">Adult mites</tissue>
    </source>
</reference>
<feature type="domain" description="4Fe-4S ferredoxin-type" evidence="39">
    <location>
        <begin position="947"/>
        <end position="977"/>
    </location>
</feature>
<keyword evidence="11" id="KW-0004">4Fe-4S</keyword>
<evidence type="ECO:0000256" key="30">
    <source>
        <dbReference type="ARBA" id="ARBA00023242"/>
    </source>
</evidence>
<dbReference type="GO" id="GO:0031966">
    <property type="term" value="C:mitochondrial membrane"/>
    <property type="evidence" value="ECO:0007669"/>
    <property type="project" value="UniProtKB-SubCell"/>
</dbReference>
<evidence type="ECO:0000256" key="4">
    <source>
        <dbReference type="ARBA" id="ARBA00004123"/>
    </source>
</evidence>
<evidence type="ECO:0000256" key="29">
    <source>
        <dbReference type="ARBA" id="ARBA00023163"/>
    </source>
</evidence>
<evidence type="ECO:0000256" key="20">
    <source>
        <dbReference type="ARBA" id="ARBA00022833"/>
    </source>
</evidence>
<dbReference type="GO" id="GO:0017113">
    <property type="term" value="F:dihydropyrimidine dehydrogenase (NADP+) activity"/>
    <property type="evidence" value="ECO:0007669"/>
    <property type="project" value="UniProtKB-EC"/>
</dbReference>
<evidence type="ECO:0000256" key="3">
    <source>
        <dbReference type="ARBA" id="ARBA00001974"/>
    </source>
</evidence>
<dbReference type="Pfam" id="PF01180">
    <property type="entry name" value="DHO_dh"/>
    <property type="match status" value="1"/>
</dbReference>
<evidence type="ECO:0000256" key="7">
    <source>
        <dbReference type="ARBA" id="ARBA00004668"/>
    </source>
</evidence>
<keyword evidence="14 38" id="KW-0812">Transmembrane</keyword>
<dbReference type="Pfam" id="PF14697">
    <property type="entry name" value="Fer4_21"/>
    <property type="match status" value="1"/>
</dbReference>
<dbReference type="GO" id="GO:0006210">
    <property type="term" value="P:thymine catabolic process"/>
    <property type="evidence" value="ECO:0007669"/>
    <property type="project" value="TreeGrafter"/>
</dbReference>
<dbReference type="GO" id="GO:0005829">
    <property type="term" value="C:cytosol"/>
    <property type="evidence" value="ECO:0007669"/>
    <property type="project" value="TreeGrafter"/>
</dbReference>
<dbReference type="NCBIfam" id="TIGR01297">
    <property type="entry name" value="CDF"/>
    <property type="match status" value="1"/>
</dbReference>
<dbReference type="GO" id="GO:0006212">
    <property type="term" value="P:uracil catabolic process"/>
    <property type="evidence" value="ECO:0007669"/>
    <property type="project" value="TreeGrafter"/>
</dbReference>
<dbReference type="CDD" id="cd02940">
    <property type="entry name" value="DHPD_FMN"/>
    <property type="match status" value="1"/>
</dbReference>
<keyword evidence="15" id="KW-0479">Metal-binding</keyword>
<keyword evidence="41" id="KW-1185">Reference proteome</keyword>
<keyword evidence="12" id="KW-0285">Flavoprotein</keyword>
<keyword evidence="29" id="KW-0804">Transcription</keyword>
<dbReference type="Proteomes" id="UP001142055">
    <property type="component" value="Chromosome 4"/>
</dbReference>
<dbReference type="PANTHER" id="PTHR43073">
    <property type="entry name" value="DIHYDROPYRIMIDINE DEHYDROGENASE [NADP(+)]"/>
    <property type="match status" value="1"/>
</dbReference>
<comment type="similarity">
    <text evidence="9">Belongs to the dihydropyrimidine dehydrogenase family.</text>
</comment>
<dbReference type="GO" id="GO:0005634">
    <property type="term" value="C:nucleus"/>
    <property type="evidence" value="ECO:0007669"/>
    <property type="project" value="UniProtKB-SubCell"/>
</dbReference>
<dbReference type="InterPro" id="IPR017896">
    <property type="entry name" value="4Fe4S_Fe-S-bd"/>
</dbReference>
<feature type="compositionally biased region" description="Basic residues" evidence="37">
    <location>
        <begin position="34"/>
        <end position="48"/>
    </location>
</feature>
<evidence type="ECO:0000256" key="35">
    <source>
        <dbReference type="ARBA" id="ARBA00034922"/>
    </source>
</evidence>
<keyword evidence="16" id="KW-0677">Repeat</keyword>
<feature type="domain" description="4Fe-4S ferredoxin-type" evidence="39">
    <location>
        <begin position="913"/>
        <end position="945"/>
    </location>
</feature>
<evidence type="ECO:0000313" key="40">
    <source>
        <dbReference type="EMBL" id="KAJ6215914.1"/>
    </source>
</evidence>
<keyword evidence="26" id="KW-0805">Transcription regulation</keyword>
<proteinExistence type="inferred from homology"/>
<dbReference type="SUPFAM" id="SSF51971">
    <property type="entry name" value="Nucleotide-binding domain"/>
    <property type="match status" value="1"/>
</dbReference>
<evidence type="ECO:0000256" key="36">
    <source>
        <dbReference type="ARBA" id="ARBA00052371"/>
    </source>
</evidence>
<evidence type="ECO:0000256" key="9">
    <source>
        <dbReference type="ARBA" id="ARBA00010804"/>
    </source>
</evidence>
<evidence type="ECO:0000256" key="27">
    <source>
        <dbReference type="ARBA" id="ARBA00023128"/>
    </source>
</evidence>
<dbReference type="InterPro" id="IPR009061">
    <property type="entry name" value="DNA-bd_dom_put_sf"/>
</dbReference>
<evidence type="ECO:0000256" key="18">
    <source>
        <dbReference type="ARBA" id="ARBA00022824"/>
    </source>
</evidence>